<dbReference type="WBParaSite" id="Csp11.Scaffold629.g10983.t1">
    <property type="protein sequence ID" value="Csp11.Scaffold629.g10983.t1"/>
    <property type="gene ID" value="Csp11.Scaffold629.g10983"/>
</dbReference>
<dbReference type="STRING" id="1561998.A0A1I7TRA4"/>
<evidence type="ECO:0000256" key="1">
    <source>
        <dbReference type="SAM" id="SignalP"/>
    </source>
</evidence>
<keyword evidence="1" id="KW-0732">Signal</keyword>
<feature type="chain" id="PRO_5009307879" evidence="1">
    <location>
        <begin position="23"/>
        <end position="120"/>
    </location>
</feature>
<dbReference type="AlphaFoldDB" id="A0A1I7TRA4"/>
<keyword evidence="2" id="KW-1185">Reference proteome</keyword>
<proteinExistence type="predicted"/>
<sequence>MYIKAVLLIVVLICIHMKYTSAMYLKRADFDDPRMFTSSFGKRSAELAEPEAEVQPKNYRAIRIQRRNFDELDDPRLMSMSFGKRMILPSLADLHRYTMYDKRGSDIDDPRFFSGAFGRK</sequence>
<reference evidence="3" key="1">
    <citation type="submission" date="2016-11" db="UniProtKB">
        <authorList>
            <consortium name="WormBaseParasite"/>
        </authorList>
    </citation>
    <scope>IDENTIFICATION</scope>
</reference>
<organism evidence="2 3">
    <name type="scientific">Caenorhabditis tropicalis</name>
    <dbReference type="NCBI Taxonomy" id="1561998"/>
    <lineage>
        <taxon>Eukaryota</taxon>
        <taxon>Metazoa</taxon>
        <taxon>Ecdysozoa</taxon>
        <taxon>Nematoda</taxon>
        <taxon>Chromadorea</taxon>
        <taxon>Rhabditida</taxon>
        <taxon>Rhabditina</taxon>
        <taxon>Rhabditomorpha</taxon>
        <taxon>Rhabditoidea</taxon>
        <taxon>Rhabditidae</taxon>
        <taxon>Peloderinae</taxon>
        <taxon>Caenorhabditis</taxon>
    </lineage>
</organism>
<protein>
    <submittedName>
        <fullName evidence="3">Short neuropeptide F</fullName>
    </submittedName>
</protein>
<evidence type="ECO:0000313" key="2">
    <source>
        <dbReference type="Proteomes" id="UP000095282"/>
    </source>
</evidence>
<dbReference type="eggNOG" id="ENOG502TI7V">
    <property type="taxonomic scope" value="Eukaryota"/>
</dbReference>
<accession>A0A1I7TRA4</accession>
<name>A0A1I7TRA4_9PELO</name>
<dbReference type="Proteomes" id="UP000095282">
    <property type="component" value="Unplaced"/>
</dbReference>
<evidence type="ECO:0000313" key="3">
    <source>
        <dbReference type="WBParaSite" id="Csp11.Scaffold629.g10983.t1"/>
    </source>
</evidence>
<feature type="signal peptide" evidence="1">
    <location>
        <begin position="1"/>
        <end position="22"/>
    </location>
</feature>